<dbReference type="EMBL" id="KB469305">
    <property type="protein sequence ID" value="EPQ53834.1"/>
    <property type="molecule type" value="Genomic_DNA"/>
</dbReference>
<dbReference type="InterPro" id="IPR040976">
    <property type="entry name" value="Pkinase_fungal"/>
</dbReference>
<keyword evidence="4" id="KW-1185">Reference proteome</keyword>
<dbReference type="AlphaFoldDB" id="S7RM92"/>
<dbReference type="PANTHER" id="PTHR38248">
    <property type="entry name" value="FUNK1 6"/>
    <property type="match status" value="1"/>
</dbReference>
<evidence type="ECO:0000259" key="2">
    <source>
        <dbReference type="PROSITE" id="PS50011"/>
    </source>
</evidence>
<feature type="compositionally biased region" description="Basic and acidic residues" evidence="1">
    <location>
        <begin position="384"/>
        <end position="402"/>
    </location>
</feature>
<name>S7RM92_GLOTA</name>
<feature type="domain" description="Protein kinase" evidence="2">
    <location>
        <begin position="1"/>
        <end position="282"/>
    </location>
</feature>
<protein>
    <recommendedName>
        <fullName evidence="2">Protein kinase domain-containing protein</fullName>
    </recommendedName>
</protein>
<dbReference type="InterPro" id="IPR008266">
    <property type="entry name" value="Tyr_kinase_AS"/>
</dbReference>
<feature type="compositionally biased region" description="Polar residues" evidence="1">
    <location>
        <begin position="431"/>
        <end position="450"/>
    </location>
</feature>
<reference evidence="3 4" key="1">
    <citation type="journal article" date="2012" name="Science">
        <title>The Paleozoic origin of enzymatic lignin decomposition reconstructed from 31 fungal genomes.</title>
        <authorList>
            <person name="Floudas D."/>
            <person name="Binder M."/>
            <person name="Riley R."/>
            <person name="Barry K."/>
            <person name="Blanchette R.A."/>
            <person name="Henrissat B."/>
            <person name="Martinez A.T."/>
            <person name="Otillar R."/>
            <person name="Spatafora J.W."/>
            <person name="Yadav J.S."/>
            <person name="Aerts A."/>
            <person name="Benoit I."/>
            <person name="Boyd A."/>
            <person name="Carlson A."/>
            <person name="Copeland A."/>
            <person name="Coutinho P.M."/>
            <person name="de Vries R.P."/>
            <person name="Ferreira P."/>
            <person name="Findley K."/>
            <person name="Foster B."/>
            <person name="Gaskell J."/>
            <person name="Glotzer D."/>
            <person name="Gorecki P."/>
            <person name="Heitman J."/>
            <person name="Hesse C."/>
            <person name="Hori C."/>
            <person name="Igarashi K."/>
            <person name="Jurgens J.A."/>
            <person name="Kallen N."/>
            <person name="Kersten P."/>
            <person name="Kohler A."/>
            <person name="Kuees U."/>
            <person name="Kumar T.K.A."/>
            <person name="Kuo A."/>
            <person name="LaButti K."/>
            <person name="Larrondo L.F."/>
            <person name="Lindquist E."/>
            <person name="Ling A."/>
            <person name="Lombard V."/>
            <person name="Lucas S."/>
            <person name="Lundell T."/>
            <person name="Martin R."/>
            <person name="McLaughlin D.J."/>
            <person name="Morgenstern I."/>
            <person name="Morin E."/>
            <person name="Murat C."/>
            <person name="Nagy L.G."/>
            <person name="Nolan M."/>
            <person name="Ohm R.A."/>
            <person name="Patyshakuliyeva A."/>
            <person name="Rokas A."/>
            <person name="Ruiz-Duenas F.J."/>
            <person name="Sabat G."/>
            <person name="Salamov A."/>
            <person name="Samejima M."/>
            <person name="Schmutz J."/>
            <person name="Slot J.C."/>
            <person name="St John F."/>
            <person name="Stenlid J."/>
            <person name="Sun H."/>
            <person name="Sun S."/>
            <person name="Syed K."/>
            <person name="Tsang A."/>
            <person name="Wiebenga A."/>
            <person name="Young D."/>
            <person name="Pisabarro A."/>
            <person name="Eastwood D.C."/>
            <person name="Martin F."/>
            <person name="Cullen D."/>
            <person name="Grigoriev I.V."/>
            <person name="Hibbett D.S."/>
        </authorList>
    </citation>
    <scope>NUCLEOTIDE SEQUENCE [LARGE SCALE GENOMIC DNA]</scope>
    <source>
        <strain evidence="3 4">ATCC 11539</strain>
    </source>
</reference>
<dbReference type="Proteomes" id="UP000030669">
    <property type="component" value="Unassembled WGS sequence"/>
</dbReference>
<dbReference type="KEGG" id="gtr:GLOTRDRAFT_131164"/>
<dbReference type="Gene3D" id="1.10.510.10">
    <property type="entry name" value="Transferase(Phosphotransferase) domain 1"/>
    <property type="match status" value="1"/>
</dbReference>
<accession>S7RM92</accession>
<dbReference type="InterPro" id="IPR011009">
    <property type="entry name" value="Kinase-like_dom_sf"/>
</dbReference>
<evidence type="ECO:0000313" key="3">
    <source>
        <dbReference type="EMBL" id="EPQ53834.1"/>
    </source>
</evidence>
<dbReference type="GO" id="GO:0004672">
    <property type="term" value="F:protein kinase activity"/>
    <property type="evidence" value="ECO:0007669"/>
    <property type="project" value="InterPro"/>
</dbReference>
<evidence type="ECO:0000256" key="1">
    <source>
        <dbReference type="SAM" id="MobiDB-lite"/>
    </source>
</evidence>
<dbReference type="InterPro" id="IPR000719">
    <property type="entry name" value="Prot_kinase_dom"/>
</dbReference>
<dbReference type="OMA" id="RERRHCV"/>
<feature type="compositionally biased region" description="Low complexity" evidence="1">
    <location>
        <begin position="348"/>
        <end position="370"/>
    </location>
</feature>
<dbReference type="SUPFAM" id="SSF56112">
    <property type="entry name" value="Protein kinase-like (PK-like)"/>
    <property type="match status" value="1"/>
</dbReference>
<dbReference type="Pfam" id="PF17667">
    <property type="entry name" value="Pkinase_fungal"/>
    <property type="match status" value="1"/>
</dbReference>
<evidence type="ECO:0000313" key="4">
    <source>
        <dbReference type="Proteomes" id="UP000030669"/>
    </source>
</evidence>
<proteinExistence type="predicted"/>
<gene>
    <name evidence="3" type="ORF">GLOTRDRAFT_131164</name>
</gene>
<dbReference type="PROSITE" id="PS50011">
    <property type="entry name" value="PROTEIN_KINASE_DOM"/>
    <property type="match status" value="1"/>
</dbReference>
<dbReference type="HOGENOM" id="CLU_599999_0_0_1"/>
<dbReference type="RefSeq" id="XP_007868111.1">
    <property type="nucleotide sequence ID" value="XM_007869920.1"/>
</dbReference>
<dbReference type="GO" id="GO:0005524">
    <property type="term" value="F:ATP binding"/>
    <property type="evidence" value="ECO:0007669"/>
    <property type="project" value="InterPro"/>
</dbReference>
<dbReference type="PANTHER" id="PTHR38248:SF2">
    <property type="entry name" value="FUNK1 11"/>
    <property type="match status" value="1"/>
</dbReference>
<sequence>MSEGDIYRAIYRGEPGEETDGVPGVARFYDDFDVPAPDTGKPQSTAAARLNEERGDRFFTKRVLRRCVLLSVGIPLHRFKSTKQLLLAIRDAINGHRNMCQKGVIHRDISPNNIMISVDPERDGHGFLIDPELALAPTMANYAEESTIFTGTLAFVANERLAEIETAVEEIGLRAVKTAHQAWHDLESVFWVLLFILLRHTQCRIEGGDRRKHLTDTFDMPNHTHRNGLLADIMQSMVVTRNTPLTLCIRRLAEAVFSHYMPFYVKLKFREDEINLLRHEHIIDKLQAALDSEGWPDEETDGAIAFEQTERQSAAEKKIVASPIVGSLTSAMKAGVFLAPAKIKASRARSAPRLVAAAPRPARAPHGQAPVVSDIPHPPAPAARRSDRLATKRKTTDEDKARSSSKKPRRAGAGVCLAQDNLDAPRRSARKQSNSSQAGRQGASAGTRSQMRAKKA</sequence>
<organism evidence="3 4">
    <name type="scientific">Gloeophyllum trabeum (strain ATCC 11539 / FP-39264 / Madison 617)</name>
    <name type="common">Brown rot fungus</name>
    <dbReference type="NCBI Taxonomy" id="670483"/>
    <lineage>
        <taxon>Eukaryota</taxon>
        <taxon>Fungi</taxon>
        <taxon>Dikarya</taxon>
        <taxon>Basidiomycota</taxon>
        <taxon>Agaricomycotina</taxon>
        <taxon>Agaricomycetes</taxon>
        <taxon>Gloeophyllales</taxon>
        <taxon>Gloeophyllaceae</taxon>
        <taxon>Gloeophyllum</taxon>
    </lineage>
</organism>
<feature type="region of interest" description="Disordered" evidence="1">
    <location>
        <begin position="348"/>
        <end position="456"/>
    </location>
</feature>
<dbReference type="PROSITE" id="PS00109">
    <property type="entry name" value="PROTEIN_KINASE_TYR"/>
    <property type="match status" value="1"/>
</dbReference>
<dbReference type="OrthoDB" id="3270165at2759"/>
<dbReference type="GeneID" id="19302248"/>